<feature type="transmembrane region" description="Helical" evidence="7">
    <location>
        <begin position="137"/>
        <end position="160"/>
    </location>
</feature>
<feature type="domain" description="Major facilitator superfamily (MFS) profile" evidence="8">
    <location>
        <begin position="14"/>
        <end position="482"/>
    </location>
</feature>
<dbReference type="EMBL" id="CP091092">
    <property type="protein sequence ID" value="WFN36522.1"/>
    <property type="molecule type" value="Genomic_DNA"/>
</dbReference>
<dbReference type="Gene3D" id="1.20.1250.20">
    <property type="entry name" value="MFS general substrate transporter like domains"/>
    <property type="match status" value="1"/>
</dbReference>
<keyword evidence="6 7" id="KW-0472">Membrane</keyword>
<keyword evidence="5 7" id="KW-1133">Transmembrane helix</keyword>
<evidence type="ECO:0000256" key="7">
    <source>
        <dbReference type="SAM" id="Phobius"/>
    </source>
</evidence>
<name>A0AAF0JLW7_9EURY</name>
<dbReference type="GO" id="GO:0022857">
    <property type="term" value="F:transmembrane transporter activity"/>
    <property type="evidence" value="ECO:0007669"/>
    <property type="project" value="InterPro"/>
</dbReference>
<dbReference type="InterPro" id="IPR020846">
    <property type="entry name" value="MFS_dom"/>
</dbReference>
<proteinExistence type="predicted"/>
<dbReference type="Pfam" id="PF07690">
    <property type="entry name" value="MFS_1"/>
    <property type="match status" value="1"/>
</dbReference>
<evidence type="ECO:0000313" key="10">
    <source>
        <dbReference type="Proteomes" id="UP001218895"/>
    </source>
</evidence>
<feature type="transmembrane region" description="Helical" evidence="7">
    <location>
        <begin position="458"/>
        <end position="478"/>
    </location>
</feature>
<feature type="transmembrane region" description="Helical" evidence="7">
    <location>
        <begin position="245"/>
        <end position="266"/>
    </location>
</feature>
<evidence type="ECO:0000256" key="6">
    <source>
        <dbReference type="ARBA" id="ARBA00023136"/>
    </source>
</evidence>
<keyword evidence="4 7" id="KW-0812">Transmembrane</keyword>
<feature type="transmembrane region" description="Helical" evidence="7">
    <location>
        <begin position="286"/>
        <end position="312"/>
    </location>
</feature>
<dbReference type="PANTHER" id="PTHR42718">
    <property type="entry name" value="MAJOR FACILITATOR SUPERFAMILY MULTIDRUG TRANSPORTER MFSC"/>
    <property type="match status" value="1"/>
</dbReference>
<dbReference type="SUPFAM" id="SSF103473">
    <property type="entry name" value="MFS general substrate transporter"/>
    <property type="match status" value="1"/>
</dbReference>
<dbReference type="CDD" id="cd17504">
    <property type="entry name" value="MFS_MMR_MDR_like"/>
    <property type="match status" value="1"/>
</dbReference>
<sequence length="485" mass="52646">MQIHLTEKNYFRIALPLFSACIVLPMFSESMLVAALPAIEHEFNTSGIIGAWILPVVLLVGAALCPFFGTLGDSYGRKKILAICLFIYSIGVIAAGFSFDIWSLLFFRSLQGMGIAAIPIAFAMISEQFPPKKVPVGIGVLAASYGVGTMTGILCGSYIINYWGWRWTYFTLIPIVIIHLFLILFVLKNAHETDNFGTVSNSSENDSVVKSKGISERKADYKGAFLLLLAMFFFLLTITEGFESGWFVPEVFIHALLTVIFTAAFISAEKKALVPAIDLSLVKRPVVIIISAVAFLVNCMTFLYIQALPFIIQSPSGLFLEERFVGLIMIPGSVADMIASPLSSFWIREKGFLAPVIFGSLCMALTPAIFFLFPLTIISLSAGWIFFSIGMAVVSTAYLLKIIKVVPPNRTAGATGLLHSSINIGGMTGPVFAGVIIASSASRFLIAGEYWTFPSSEAFTFIFATGGVMSAVILILAVKSTRIPE</sequence>
<reference evidence="9" key="1">
    <citation type="submission" date="2022-01" db="EMBL/GenBank/DDBJ databases">
        <title>Complete genome of Methanomicrobium antiquum DSM 21220.</title>
        <authorList>
            <person name="Chen S.-C."/>
            <person name="You Y.-T."/>
            <person name="Zhou Y.-Z."/>
            <person name="Lai M.-C."/>
        </authorList>
    </citation>
    <scope>NUCLEOTIDE SEQUENCE</scope>
    <source>
        <strain evidence="9">DSM 21220</strain>
    </source>
</reference>
<comment type="subcellular location">
    <subcellularLocation>
        <location evidence="1">Cell membrane</location>
        <topology evidence="1">Multi-pass membrane protein</topology>
    </subcellularLocation>
</comment>
<dbReference type="InterPro" id="IPR011701">
    <property type="entry name" value="MFS"/>
</dbReference>
<keyword evidence="10" id="KW-1185">Reference proteome</keyword>
<evidence type="ECO:0000256" key="5">
    <source>
        <dbReference type="ARBA" id="ARBA00022989"/>
    </source>
</evidence>
<evidence type="ECO:0000256" key="4">
    <source>
        <dbReference type="ARBA" id="ARBA00022692"/>
    </source>
</evidence>
<dbReference type="AlphaFoldDB" id="A0AAF0JLW7"/>
<keyword evidence="2" id="KW-0813">Transport</keyword>
<evidence type="ECO:0000259" key="8">
    <source>
        <dbReference type="PROSITE" id="PS50850"/>
    </source>
</evidence>
<feature type="transmembrane region" description="Helical" evidence="7">
    <location>
        <begin position="352"/>
        <end position="378"/>
    </location>
</feature>
<feature type="transmembrane region" description="Helical" evidence="7">
    <location>
        <begin position="324"/>
        <end position="345"/>
    </location>
</feature>
<evidence type="ECO:0000313" key="9">
    <source>
        <dbReference type="EMBL" id="WFN36522.1"/>
    </source>
</evidence>
<evidence type="ECO:0000256" key="3">
    <source>
        <dbReference type="ARBA" id="ARBA00022475"/>
    </source>
</evidence>
<evidence type="ECO:0000256" key="1">
    <source>
        <dbReference type="ARBA" id="ARBA00004651"/>
    </source>
</evidence>
<feature type="transmembrane region" description="Helical" evidence="7">
    <location>
        <begin position="384"/>
        <end position="403"/>
    </location>
</feature>
<gene>
    <name evidence="9" type="ORF">L1994_10315</name>
</gene>
<dbReference type="Gene3D" id="1.20.1720.10">
    <property type="entry name" value="Multidrug resistance protein D"/>
    <property type="match status" value="1"/>
</dbReference>
<dbReference type="GeneID" id="79950795"/>
<accession>A0AAF0JLW7</accession>
<dbReference type="GO" id="GO:0005886">
    <property type="term" value="C:plasma membrane"/>
    <property type="evidence" value="ECO:0007669"/>
    <property type="project" value="UniProtKB-SubCell"/>
</dbReference>
<dbReference type="Proteomes" id="UP001218895">
    <property type="component" value="Chromosome"/>
</dbReference>
<feature type="transmembrane region" description="Helical" evidence="7">
    <location>
        <begin position="221"/>
        <end position="239"/>
    </location>
</feature>
<dbReference type="PROSITE" id="PS50850">
    <property type="entry name" value="MFS"/>
    <property type="match status" value="1"/>
</dbReference>
<keyword evidence="3" id="KW-1003">Cell membrane</keyword>
<dbReference type="KEGG" id="manq:L1994_10315"/>
<dbReference type="RefSeq" id="WP_278099359.1">
    <property type="nucleotide sequence ID" value="NZ_CP091092.1"/>
</dbReference>
<feature type="transmembrane region" description="Helical" evidence="7">
    <location>
        <begin position="424"/>
        <end position="446"/>
    </location>
</feature>
<dbReference type="PANTHER" id="PTHR42718:SF46">
    <property type="entry name" value="BLR6921 PROTEIN"/>
    <property type="match status" value="1"/>
</dbReference>
<feature type="transmembrane region" description="Helical" evidence="7">
    <location>
        <begin position="80"/>
        <end position="99"/>
    </location>
</feature>
<feature type="transmembrane region" description="Helical" evidence="7">
    <location>
        <begin position="45"/>
        <end position="68"/>
    </location>
</feature>
<feature type="transmembrane region" description="Helical" evidence="7">
    <location>
        <begin position="105"/>
        <end position="125"/>
    </location>
</feature>
<organism evidence="9 10">
    <name type="scientific">Methanomicrobium antiquum</name>
    <dbReference type="NCBI Taxonomy" id="487686"/>
    <lineage>
        <taxon>Archaea</taxon>
        <taxon>Methanobacteriati</taxon>
        <taxon>Methanobacteriota</taxon>
        <taxon>Stenosarchaea group</taxon>
        <taxon>Methanomicrobia</taxon>
        <taxon>Methanomicrobiales</taxon>
        <taxon>Methanomicrobiaceae</taxon>
        <taxon>Methanomicrobium</taxon>
    </lineage>
</organism>
<feature type="transmembrane region" description="Helical" evidence="7">
    <location>
        <begin position="166"/>
        <end position="187"/>
    </location>
</feature>
<protein>
    <submittedName>
        <fullName evidence="9">MFS transporter</fullName>
    </submittedName>
</protein>
<dbReference type="InterPro" id="IPR036259">
    <property type="entry name" value="MFS_trans_sf"/>
</dbReference>
<evidence type="ECO:0000256" key="2">
    <source>
        <dbReference type="ARBA" id="ARBA00022448"/>
    </source>
</evidence>